<evidence type="ECO:0000256" key="1">
    <source>
        <dbReference type="ARBA" id="ARBA00004196"/>
    </source>
</evidence>
<dbReference type="PANTHER" id="PTHR30386:SF19">
    <property type="entry name" value="MULTIDRUG EXPORT PROTEIN EMRA-RELATED"/>
    <property type="match status" value="1"/>
</dbReference>
<name>A0ABT8ZZ22_9SPHN</name>
<dbReference type="InterPro" id="IPR058634">
    <property type="entry name" value="AaeA-lik-b-barrel"/>
</dbReference>
<dbReference type="InterPro" id="IPR050739">
    <property type="entry name" value="MFP"/>
</dbReference>
<evidence type="ECO:0000256" key="3">
    <source>
        <dbReference type="SAM" id="Phobius"/>
    </source>
</evidence>
<feature type="region of interest" description="Disordered" evidence="2">
    <location>
        <begin position="1"/>
        <end position="41"/>
    </location>
</feature>
<comment type="caution">
    <text evidence="6">The sequence shown here is derived from an EMBL/GenBank/DDBJ whole genome shotgun (WGS) entry which is preliminary data.</text>
</comment>
<organism evidence="6 7">
    <name type="scientific">Sphingomonas immobilis</name>
    <dbReference type="NCBI Taxonomy" id="3063997"/>
    <lineage>
        <taxon>Bacteria</taxon>
        <taxon>Pseudomonadati</taxon>
        <taxon>Pseudomonadota</taxon>
        <taxon>Alphaproteobacteria</taxon>
        <taxon>Sphingomonadales</taxon>
        <taxon>Sphingomonadaceae</taxon>
        <taxon>Sphingomonas</taxon>
    </lineage>
</organism>
<evidence type="ECO:0000259" key="5">
    <source>
        <dbReference type="Pfam" id="PF25963"/>
    </source>
</evidence>
<dbReference type="EMBL" id="JAUQSZ010000006">
    <property type="protein sequence ID" value="MDO7842833.1"/>
    <property type="molecule type" value="Genomic_DNA"/>
</dbReference>
<evidence type="ECO:0000313" key="6">
    <source>
        <dbReference type="EMBL" id="MDO7842833.1"/>
    </source>
</evidence>
<dbReference type="Gene3D" id="2.40.50.100">
    <property type="match status" value="1"/>
</dbReference>
<sequence length="391" mass="41247">MDRVGSDPERIALADDPDVVGGGTIASASMQPPADDEPVKARSKSRLRAGLLILGLLVLVIGGAWFYLSGGRYESTEDSSLQAGQGAVAANVSGQVITIEVHENQPVKAGQVLFRLDPKPYQAAVDEAQAKVADARAQIHSKRADVRQGEAQVGAAQAQLTYAIGEAARQKQLLSEGISSKSQYDQAVLAVQTARQAIATAAQQTQSVRAAIGGGVDVAEGNQPSVQAALAVLERAQLNLGYTVVRAPQDGVVTRVNQLQVGNYVSAAKPVFTLVGKHVWVEANFKESQLRYMRVGQPATVKIDAYADRPLRGHVKSFSPGTGNSFSLLPAENATGNWVKVVQRLPVEVEIDNPPADLLLHAGLSAEVSVDTGHVRHLFGGATQVDPKPAP</sequence>
<dbReference type="Gene3D" id="2.40.30.170">
    <property type="match status" value="1"/>
</dbReference>
<gene>
    <name evidence="6" type="ORF">Q5H94_10880</name>
</gene>
<dbReference type="Pfam" id="PF25963">
    <property type="entry name" value="Beta-barrel_AAEA"/>
    <property type="match status" value="1"/>
</dbReference>
<accession>A0ABT8ZZ22</accession>
<dbReference type="Proteomes" id="UP001176468">
    <property type="component" value="Unassembled WGS sequence"/>
</dbReference>
<protein>
    <submittedName>
        <fullName evidence="6">HlyD family secretion protein</fullName>
    </submittedName>
</protein>
<feature type="domain" description="p-hydroxybenzoic acid efflux pump subunit AaeA-like beta-barrel" evidence="5">
    <location>
        <begin position="280"/>
        <end position="370"/>
    </location>
</feature>
<feature type="domain" description="Multidrug resistance protein MdtA-like barrel-sandwich hybrid" evidence="4">
    <location>
        <begin position="88"/>
        <end position="275"/>
    </location>
</feature>
<keyword evidence="3" id="KW-1133">Transmembrane helix</keyword>
<proteinExistence type="predicted"/>
<keyword evidence="3" id="KW-0472">Membrane</keyword>
<comment type="subcellular location">
    <subcellularLocation>
        <location evidence="1">Cell envelope</location>
    </subcellularLocation>
</comment>
<keyword evidence="3" id="KW-0812">Transmembrane</keyword>
<evidence type="ECO:0000313" key="7">
    <source>
        <dbReference type="Proteomes" id="UP001176468"/>
    </source>
</evidence>
<dbReference type="Pfam" id="PF25917">
    <property type="entry name" value="BSH_RND"/>
    <property type="match status" value="1"/>
</dbReference>
<dbReference type="Gene3D" id="1.10.287.470">
    <property type="entry name" value="Helix hairpin bin"/>
    <property type="match status" value="2"/>
</dbReference>
<reference evidence="6" key="1">
    <citation type="submission" date="2023-07" db="EMBL/GenBank/DDBJ databases">
        <authorList>
            <person name="Kim M.K."/>
        </authorList>
    </citation>
    <scope>NUCLEOTIDE SEQUENCE</scope>
    <source>
        <strain evidence="6">CA1-15</strain>
    </source>
</reference>
<feature type="compositionally biased region" description="Basic and acidic residues" evidence="2">
    <location>
        <begin position="1"/>
        <end position="13"/>
    </location>
</feature>
<feature type="transmembrane region" description="Helical" evidence="3">
    <location>
        <begin position="49"/>
        <end position="68"/>
    </location>
</feature>
<evidence type="ECO:0000256" key="2">
    <source>
        <dbReference type="SAM" id="MobiDB-lite"/>
    </source>
</evidence>
<evidence type="ECO:0000259" key="4">
    <source>
        <dbReference type="Pfam" id="PF25917"/>
    </source>
</evidence>
<keyword evidence="7" id="KW-1185">Reference proteome</keyword>
<dbReference type="InterPro" id="IPR058625">
    <property type="entry name" value="MdtA-like_BSH"/>
</dbReference>
<dbReference type="PANTHER" id="PTHR30386">
    <property type="entry name" value="MEMBRANE FUSION SUBUNIT OF EMRAB-TOLC MULTIDRUG EFFLUX PUMP"/>
    <property type="match status" value="1"/>
</dbReference>
<dbReference type="SUPFAM" id="SSF111369">
    <property type="entry name" value="HlyD-like secretion proteins"/>
    <property type="match status" value="3"/>
</dbReference>